<organism evidence="12 13">
    <name type="scientific">Bradyrhizobium forestalis</name>
    <dbReference type="NCBI Taxonomy" id="1419263"/>
    <lineage>
        <taxon>Bacteria</taxon>
        <taxon>Pseudomonadati</taxon>
        <taxon>Pseudomonadota</taxon>
        <taxon>Alphaproteobacteria</taxon>
        <taxon>Hyphomicrobiales</taxon>
        <taxon>Nitrobacteraceae</taxon>
        <taxon>Bradyrhizobium</taxon>
    </lineage>
</organism>
<evidence type="ECO:0000256" key="8">
    <source>
        <dbReference type="ARBA" id="ARBA00023114"/>
    </source>
</evidence>
<dbReference type="InterPro" id="IPR023614">
    <property type="entry name" value="Porin_dom_sf"/>
</dbReference>
<dbReference type="AlphaFoldDB" id="A0A2M8R357"/>
<evidence type="ECO:0000256" key="10">
    <source>
        <dbReference type="ARBA" id="ARBA00023237"/>
    </source>
</evidence>
<evidence type="ECO:0000256" key="9">
    <source>
        <dbReference type="ARBA" id="ARBA00023136"/>
    </source>
</evidence>
<feature type="domain" description="Porin" evidence="11">
    <location>
        <begin position="3"/>
        <end position="461"/>
    </location>
</feature>
<proteinExistence type="predicted"/>
<evidence type="ECO:0000256" key="3">
    <source>
        <dbReference type="ARBA" id="ARBA00022448"/>
    </source>
</evidence>
<dbReference type="GO" id="GO:0009279">
    <property type="term" value="C:cell outer membrane"/>
    <property type="evidence" value="ECO:0007669"/>
    <property type="project" value="UniProtKB-SubCell"/>
</dbReference>
<dbReference type="Gene3D" id="2.40.160.10">
    <property type="entry name" value="Porin"/>
    <property type="match status" value="1"/>
</dbReference>
<reference evidence="12 13" key="1">
    <citation type="submission" date="2017-11" db="EMBL/GenBank/DDBJ databases">
        <title>Bradyrhizobium forestalis sp. nov., an efficient nitrogen-fixing bacterium isolated from nodules of forest legume species in the Amazon.</title>
        <authorList>
            <person name="Costa E.M."/>
            <person name="Guimaraes A."/>
            <person name="Carvalho T.S."/>
            <person name="Rodrigues T.L."/>
            <person name="Ribeiro P.R.A."/>
            <person name="Lebbe L."/>
            <person name="Willems A."/>
            <person name="Moreira F.M.S."/>
        </authorList>
    </citation>
    <scope>NUCLEOTIDE SEQUENCE [LARGE SCALE GENOMIC DNA]</scope>
    <source>
        <strain evidence="12 13">INPA54B</strain>
    </source>
</reference>
<keyword evidence="8" id="KW-0626">Porin</keyword>
<keyword evidence="13" id="KW-1185">Reference proteome</keyword>
<keyword evidence="7" id="KW-0406">Ion transport</keyword>
<gene>
    <name evidence="12" type="ORF">CVM73_26390</name>
</gene>
<dbReference type="GO" id="GO:0006811">
    <property type="term" value="P:monoatomic ion transport"/>
    <property type="evidence" value="ECO:0007669"/>
    <property type="project" value="UniProtKB-KW"/>
</dbReference>
<protein>
    <submittedName>
        <fullName evidence="12">Porin</fullName>
    </submittedName>
</protein>
<evidence type="ECO:0000313" key="12">
    <source>
        <dbReference type="EMBL" id="PJG52261.1"/>
    </source>
</evidence>
<comment type="caution">
    <text evidence="12">The sequence shown here is derived from an EMBL/GenBank/DDBJ whole genome shotgun (WGS) entry which is preliminary data.</text>
</comment>
<evidence type="ECO:0000256" key="1">
    <source>
        <dbReference type="ARBA" id="ARBA00004571"/>
    </source>
</evidence>
<dbReference type="Pfam" id="PF13609">
    <property type="entry name" value="Porin_4"/>
    <property type="match status" value="1"/>
</dbReference>
<dbReference type="Proteomes" id="UP000231194">
    <property type="component" value="Unassembled WGS sequence"/>
</dbReference>
<sequence length="484" mass="51220">MLAASQANAESAGSSKAAAGAMAPKPCVDPWDFVTTNCLLTWKGITVYGTIDVGVGWQSHGAPFDPRSAVAASYLVQKQNRSPLWTLAPNALTNSAIGIKGIEPIGADFSVVFALDAGFDPYSLRLSDGPGSVAANMGVPQNQQTAFSDSSRAGQWYNGQGFVGVSSPTYGTLTVFRQNSLTLDAVLDYDPFGASYGFSPIGFQGITCGGGNTENCRHSTSLKYRLKVGQFRAAALWQFGGYAQNNASHGAYQFGVGADIPTWGKDVLSVDAIYSYVRDSVSLGLAPGSNDANGTPIPPFLPQTLTATISDNSAVMFVAKYTTGALKLYAGYEHIRYMAPSNPQTAFTDISGDFVCEGCAAFNNTNINNAAFGVNGLGNRTMQIMWLGTKYAVTEDLDVIAAYYHYIQNSFFGTAAGGPAPCFSAARAQCAGTFDAISAAVDWRFAPKWDTYAGIMFTQVNGGLASGFLQHNNIAPTVGLRFRF</sequence>
<keyword evidence="6" id="KW-0732">Signal</keyword>
<dbReference type="SUPFAM" id="SSF56935">
    <property type="entry name" value="Porins"/>
    <property type="match status" value="1"/>
</dbReference>
<accession>A0A2M8R357</accession>
<keyword evidence="3" id="KW-0813">Transport</keyword>
<evidence type="ECO:0000259" key="11">
    <source>
        <dbReference type="Pfam" id="PF13609"/>
    </source>
</evidence>
<comment type="subunit">
    <text evidence="2">Homotrimer.</text>
</comment>
<evidence type="ECO:0000256" key="5">
    <source>
        <dbReference type="ARBA" id="ARBA00022692"/>
    </source>
</evidence>
<keyword evidence="5" id="KW-0812">Transmembrane</keyword>
<evidence type="ECO:0000256" key="4">
    <source>
        <dbReference type="ARBA" id="ARBA00022452"/>
    </source>
</evidence>
<dbReference type="InterPro" id="IPR033900">
    <property type="entry name" value="Gram_neg_porin_domain"/>
</dbReference>
<dbReference type="InterPro" id="IPR050298">
    <property type="entry name" value="Gram-neg_bact_OMP"/>
</dbReference>
<name>A0A2M8R357_9BRAD</name>
<evidence type="ECO:0000256" key="7">
    <source>
        <dbReference type="ARBA" id="ARBA00023065"/>
    </source>
</evidence>
<comment type="subcellular location">
    <subcellularLocation>
        <location evidence="1">Cell outer membrane</location>
        <topology evidence="1">Multi-pass membrane protein</topology>
    </subcellularLocation>
</comment>
<dbReference type="PANTHER" id="PTHR34501:SF9">
    <property type="entry name" value="MAJOR OUTER MEMBRANE PROTEIN P.IA"/>
    <property type="match status" value="1"/>
</dbReference>
<dbReference type="EMBL" id="PGVG01000026">
    <property type="protein sequence ID" value="PJG52261.1"/>
    <property type="molecule type" value="Genomic_DNA"/>
</dbReference>
<keyword evidence="4" id="KW-1134">Transmembrane beta strand</keyword>
<dbReference type="CDD" id="cd00342">
    <property type="entry name" value="gram_neg_porins"/>
    <property type="match status" value="1"/>
</dbReference>
<dbReference type="PANTHER" id="PTHR34501">
    <property type="entry name" value="PROTEIN YDDL-RELATED"/>
    <property type="match status" value="1"/>
</dbReference>
<evidence type="ECO:0000256" key="2">
    <source>
        <dbReference type="ARBA" id="ARBA00011233"/>
    </source>
</evidence>
<evidence type="ECO:0000256" key="6">
    <source>
        <dbReference type="ARBA" id="ARBA00022729"/>
    </source>
</evidence>
<dbReference type="GO" id="GO:0046930">
    <property type="term" value="C:pore complex"/>
    <property type="evidence" value="ECO:0007669"/>
    <property type="project" value="UniProtKB-KW"/>
</dbReference>
<keyword evidence="9" id="KW-0472">Membrane</keyword>
<keyword evidence="10" id="KW-0998">Cell outer membrane</keyword>
<evidence type="ECO:0000313" key="13">
    <source>
        <dbReference type="Proteomes" id="UP000231194"/>
    </source>
</evidence>
<dbReference type="GO" id="GO:0015288">
    <property type="term" value="F:porin activity"/>
    <property type="evidence" value="ECO:0007669"/>
    <property type="project" value="UniProtKB-KW"/>
</dbReference>